<organism evidence="1">
    <name type="scientific">marine sediment metagenome</name>
    <dbReference type="NCBI Taxonomy" id="412755"/>
    <lineage>
        <taxon>unclassified sequences</taxon>
        <taxon>metagenomes</taxon>
        <taxon>ecological metagenomes</taxon>
    </lineage>
</organism>
<evidence type="ECO:0000313" key="1">
    <source>
        <dbReference type="EMBL" id="GAH82037.1"/>
    </source>
</evidence>
<name>X1IK21_9ZZZZ</name>
<protein>
    <submittedName>
        <fullName evidence="1">Uncharacterized protein</fullName>
    </submittedName>
</protein>
<dbReference type="EMBL" id="BARU01044856">
    <property type="protein sequence ID" value="GAH82037.1"/>
    <property type="molecule type" value="Genomic_DNA"/>
</dbReference>
<comment type="caution">
    <text evidence="1">The sequence shown here is derived from an EMBL/GenBank/DDBJ whole genome shotgun (WGS) entry which is preliminary data.</text>
</comment>
<sequence length="71" mass="8182">MNSCVNCGTALELHSLDQKRKCIVKTCRKVIRAGKGSMMLDKIRGIKEPLQKKYMLKFYDEAYKAERREGA</sequence>
<dbReference type="AlphaFoldDB" id="X1IK21"/>
<reference evidence="1" key="1">
    <citation type="journal article" date="2014" name="Front. Microbiol.">
        <title>High frequency of phylogenetically diverse reductive dehalogenase-homologous genes in deep subseafloor sedimentary metagenomes.</title>
        <authorList>
            <person name="Kawai M."/>
            <person name="Futagami T."/>
            <person name="Toyoda A."/>
            <person name="Takaki Y."/>
            <person name="Nishi S."/>
            <person name="Hori S."/>
            <person name="Arai W."/>
            <person name="Tsubouchi T."/>
            <person name="Morono Y."/>
            <person name="Uchiyama I."/>
            <person name="Ito T."/>
            <person name="Fujiyama A."/>
            <person name="Inagaki F."/>
            <person name="Takami H."/>
        </authorList>
    </citation>
    <scope>NUCLEOTIDE SEQUENCE</scope>
    <source>
        <strain evidence="1">Expedition CK06-06</strain>
    </source>
</reference>
<accession>X1IK21</accession>
<proteinExistence type="predicted"/>
<gene>
    <name evidence="1" type="ORF">S03H2_68270</name>
</gene>